<dbReference type="SMART" id="SM00938">
    <property type="entry name" value="P-II"/>
    <property type="match status" value="1"/>
</dbReference>
<dbReference type="Pfam" id="PF00543">
    <property type="entry name" value="P-II"/>
    <property type="match status" value="1"/>
</dbReference>
<keyword evidence="2" id="KW-0805">Transcription regulation</keyword>
<dbReference type="OrthoDB" id="10960at2157"/>
<dbReference type="RefSeq" id="WP_013826520.1">
    <property type="nucleotide sequence ID" value="NC_015574.1"/>
</dbReference>
<evidence type="ECO:0000256" key="5">
    <source>
        <dbReference type="RuleBase" id="RU003936"/>
    </source>
</evidence>
<sequence length="122" mass="13514">MKEILAIIRPNKMTKTKEVLETLGSPAMTAIRVMGRGKQKAILNEVSMATKEPELLKAEGNMRYIPKRMISVVVPDEDTSLIVEAIMKINHTGQIGDGKIFVCPITDAFRVRTKENGDAAIF</sequence>
<dbReference type="PROSITE" id="PS00638">
    <property type="entry name" value="PII_GLNB_CTER"/>
    <property type="match status" value="1"/>
</dbReference>
<dbReference type="Gene3D" id="3.30.70.120">
    <property type="match status" value="1"/>
</dbReference>
<dbReference type="GO" id="GO:0005524">
    <property type="term" value="F:ATP binding"/>
    <property type="evidence" value="ECO:0007669"/>
    <property type="project" value="TreeGrafter"/>
</dbReference>
<dbReference type="GO" id="GO:0006808">
    <property type="term" value="P:regulation of nitrogen utilization"/>
    <property type="evidence" value="ECO:0007669"/>
    <property type="project" value="InterPro"/>
</dbReference>
<gene>
    <name evidence="6" type="ordered locus">MSWAN_2012</name>
</gene>
<dbReference type="InterPro" id="IPR002187">
    <property type="entry name" value="N-reg_PII"/>
</dbReference>
<dbReference type="EMBL" id="CP002772">
    <property type="protein sequence ID" value="AEG19021.1"/>
    <property type="molecule type" value="Genomic_DNA"/>
</dbReference>
<reference evidence="6 7" key="1">
    <citation type="journal article" date="2014" name="Int. J. Syst. Evol. Microbiol.">
        <title>Methanobacterium paludis sp. nov. and a novel strain of Methanobacterium lacus isolated from northern peatlands.</title>
        <authorList>
            <person name="Cadillo-Quiroz H."/>
            <person name="Brauer S.L."/>
            <person name="Goodson N."/>
            <person name="Yavitt J.B."/>
            <person name="Zinder S.H."/>
        </authorList>
    </citation>
    <scope>NUCLEOTIDE SEQUENCE [LARGE SCALE GENOMIC DNA]</scope>
    <source>
        <strain evidence="7">DSM 25820 / JCM 18151 / SWAN1</strain>
    </source>
</reference>
<name>F6D762_METPW</name>
<dbReference type="GeneID" id="10669530"/>
<evidence type="ECO:0000256" key="1">
    <source>
        <dbReference type="ARBA" id="ARBA00002440"/>
    </source>
</evidence>
<proteinExistence type="inferred from homology"/>
<dbReference type="KEGG" id="mew:MSWAN_2012"/>
<evidence type="ECO:0000313" key="7">
    <source>
        <dbReference type="Proteomes" id="UP000009231"/>
    </source>
</evidence>
<protein>
    <submittedName>
        <fullName evidence="6">Nitrogen regulatory protein P-II</fullName>
    </submittedName>
</protein>
<comment type="function">
    <text evidence="1">Could be involved in the regulation of nitrogen fixation.</text>
</comment>
<dbReference type="PRINTS" id="PR00340">
    <property type="entry name" value="PIIGLNB"/>
</dbReference>
<dbReference type="SUPFAM" id="SSF54913">
    <property type="entry name" value="GlnB-like"/>
    <property type="match status" value="1"/>
</dbReference>
<accession>F6D762</accession>
<keyword evidence="4" id="KW-0535">Nitrogen fixation</keyword>
<evidence type="ECO:0000256" key="3">
    <source>
        <dbReference type="ARBA" id="ARBA00023163"/>
    </source>
</evidence>
<organism evidence="6 7">
    <name type="scientific">Methanobacterium paludis (strain DSM 25820 / JCM 18151 / SWAN1)</name>
    <dbReference type="NCBI Taxonomy" id="868131"/>
    <lineage>
        <taxon>Archaea</taxon>
        <taxon>Methanobacteriati</taxon>
        <taxon>Methanobacteriota</taxon>
        <taxon>Methanomada group</taxon>
        <taxon>Methanobacteria</taxon>
        <taxon>Methanobacteriales</taxon>
        <taxon>Methanobacteriaceae</taxon>
        <taxon>Methanobacterium</taxon>
    </lineage>
</organism>
<dbReference type="GO" id="GO:0030234">
    <property type="term" value="F:enzyme regulator activity"/>
    <property type="evidence" value="ECO:0007669"/>
    <property type="project" value="InterPro"/>
</dbReference>
<evidence type="ECO:0000256" key="4">
    <source>
        <dbReference type="ARBA" id="ARBA00023231"/>
    </source>
</evidence>
<dbReference type="Proteomes" id="UP000009231">
    <property type="component" value="Chromosome"/>
</dbReference>
<dbReference type="HOGENOM" id="CLU_082268_0_1_2"/>
<dbReference type="eggNOG" id="arCOG02308">
    <property type="taxonomic scope" value="Archaea"/>
</dbReference>
<evidence type="ECO:0000256" key="2">
    <source>
        <dbReference type="ARBA" id="ARBA00023015"/>
    </source>
</evidence>
<dbReference type="PANTHER" id="PTHR30115:SF11">
    <property type="entry name" value="NITROGEN REGULATORY PROTEIN P-II HOMOLOG"/>
    <property type="match status" value="1"/>
</dbReference>
<dbReference type="PROSITE" id="PS51343">
    <property type="entry name" value="PII_GLNB_DOM"/>
    <property type="match status" value="1"/>
</dbReference>
<dbReference type="InterPro" id="IPR017918">
    <property type="entry name" value="N-reg_PII_CS"/>
</dbReference>
<keyword evidence="3" id="KW-0804">Transcription</keyword>
<evidence type="ECO:0000313" key="6">
    <source>
        <dbReference type="EMBL" id="AEG19021.1"/>
    </source>
</evidence>
<dbReference type="InterPro" id="IPR015867">
    <property type="entry name" value="N-reg_PII/ATP_PRibTrfase_C"/>
</dbReference>
<dbReference type="InterPro" id="IPR011322">
    <property type="entry name" value="N-reg_PII-like_a/b"/>
</dbReference>
<dbReference type="STRING" id="868131.MSWAN_2012"/>
<dbReference type="PANTHER" id="PTHR30115">
    <property type="entry name" value="NITROGEN REGULATORY PROTEIN P-II"/>
    <property type="match status" value="1"/>
</dbReference>
<dbReference type="AlphaFoldDB" id="F6D762"/>
<keyword evidence="7" id="KW-1185">Reference proteome</keyword>
<dbReference type="GO" id="GO:0005829">
    <property type="term" value="C:cytosol"/>
    <property type="evidence" value="ECO:0007669"/>
    <property type="project" value="TreeGrafter"/>
</dbReference>
<comment type="similarity">
    <text evidence="5">Belongs to the P(II) protein family.</text>
</comment>